<dbReference type="InterPro" id="IPR046925">
    <property type="entry name" value="WD-like_fungi"/>
</dbReference>
<accession>A0AAD9YB95</accession>
<sequence>IIQLNSLTLALATGLAINVQGTAIRAPRNESEPMLMYSRMVEAGTLQYWGSTSESSAKFDWDAAWENQASWPPVASSAVLYANEQCGSNNVVCSDTNGAPTDLCKRLINTLLNSPGVIVPSNVNGVSLTSDRSICWIGWRDTITNMPQGNLVDAAAATMGKCGSAVDVSGWAENVNLNNVCSRQCLSNRLGCW</sequence>
<keyword evidence="1" id="KW-0732">Signal</keyword>
<evidence type="ECO:0000313" key="3">
    <source>
        <dbReference type="EMBL" id="KAK2751861.1"/>
    </source>
</evidence>
<gene>
    <name evidence="3" type="ORF">CKAH01_17782</name>
</gene>
<dbReference type="Pfam" id="PF20493">
    <property type="entry name" value="WD-like_fungi"/>
    <property type="match status" value="1"/>
</dbReference>
<dbReference type="EMBL" id="VYYT01000257">
    <property type="protein sequence ID" value="KAK2751861.1"/>
    <property type="molecule type" value="Genomic_DNA"/>
</dbReference>
<dbReference type="Proteomes" id="UP001281614">
    <property type="component" value="Unassembled WGS sequence"/>
</dbReference>
<reference evidence="3" key="1">
    <citation type="submission" date="2023-02" db="EMBL/GenBank/DDBJ databases">
        <title>Colletotrichum kahawae CIFC_Que2 genome sequencing and assembly.</title>
        <authorList>
            <person name="Baroncelli R."/>
        </authorList>
    </citation>
    <scope>NUCLEOTIDE SEQUENCE</scope>
    <source>
        <strain evidence="3">CIFC_Que2</strain>
    </source>
</reference>
<comment type="caution">
    <text evidence="3">The sequence shown here is derived from an EMBL/GenBank/DDBJ whole genome shotgun (WGS) entry which is preliminary data.</text>
</comment>
<evidence type="ECO:0000313" key="4">
    <source>
        <dbReference type="Proteomes" id="UP001281614"/>
    </source>
</evidence>
<evidence type="ECO:0000259" key="2">
    <source>
        <dbReference type="Pfam" id="PF20493"/>
    </source>
</evidence>
<protein>
    <recommendedName>
        <fullName evidence="2">WD-like domain-containing protein</fullName>
    </recommendedName>
</protein>
<feature type="non-terminal residue" evidence="3">
    <location>
        <position position="193"/>
    </location>
</feature>
<organism evidence="3 4">
    <name type="scientific">Colletotrichum kahawae</name>
    <name type="common">Coffee berry disease fungus</name>
    <dbReference type="NCBI Taxonomy" id="34407"/>
    <lineage>
        <taxon>Eukaryota</taxon>
        <taxon>Fungi</taxon>
        <taxon>Dikarya</taxon>
        <taxon>Ascomycota</taxon>
        <taxon>Pezizomycotina</taxon>
        <taxon>Sordariomycetes</taxon>
        <taxon>Hypocreomycetidae</taxon>
        <taxon>Glomerellales</taxon>
        <taxon>Glomerellaceae</taxon>
        <taxon>Colletotrichum</taxon>
        <taxon>Colletotrichum gloeosporioides species complex</taxon>
    </lineage>
</organism>
<proteinExistence type="predicted"/>
<feature type="signal peptide" evidence="1">
    <location>
        <begin position="1"/>
        <end position="21"/>
    </location>
</feature>
<name>A0AAD9YB95_COLKA</name>
<keyword evidence="4" id="KW-1185">Reference proteome</keyword>
<evidence type="ECO:0000256" key="1">
    <source>
        <dbReference type="SAM" id="SignalP"/>
    </source>
</evidence>
<dbReference type="AlphaFoldDB" id="A0AAD9YB95"/>
<feature type="domain" description="WD-like" evidence="2">
    <location>
        <begin position="83"/>
        <end position="191"/>
    </location>
</feature>
<feature type="chain" id="PRO_5042156143" description="WD-like domain-containing protein" evidence="1">
    <location>
        <begin position="22"/>
        <end position="193"/>
    </location>
</feature>